<evidence type="ECO:0000256" key="1">
    <source>
        <dbReference type="SAM" id="MobiDB-lite"/>
    </source>
</evidence>
<dbReference type="EMBL" id="JAGTXO010000021">
    <property type="protein sequence ID" value="KAG8462205.1"/>
    <property type="molecule type" value="Genomic_DNA"/>
</dbReference>
<protein>
    <submittedName>
        <fullName evidence="2">Uncharacterized protein</fullName>
    </submittedName>
</protein>
<keyword evidence="3" id="KW-1185">Reference proteome</keyword>
<organism evidence="2 3">
    <name type="scientific">Diacronema lutheri</name>
    <name type="common">Unicellular marine alga</name>
    <name type="synonym">Monochrysis lutheri</name>
    <dbReference type="NCBI Taxonomy" id="2081491"/>
    <lineage>
        <taxon>Eukaryota</taxon>
        <taxon>Haptista</taxon>
        <taxon>Haptophyta</taxon>
        <taxon>Pavlovophyceae</taxon>
        <taxon>Pavlovales</taxon>
        <taxon>Pavlovaceae</taxon>
        <taxon>Diacronema</taxon>
    </lineage>
</organism>
<name>A0A8J5XN47_DIALT</name>
<evidence type="ECO:0000313" key="3">
    <source>
        <dbReference type="Proteomes" id="UP000751190"/>
    </source>
</evidence>
<proteinExistence type="predicted"/>
<accession>A0A8J5XN47</accession>
<sequence length="99" mass="10865">MSADEYVAMAHTLPRDATALDYATFYPRALGAFFARLSAAFGWRYVTFVVLVYGLNQGLGESFTFFACSTCSPTGGQRGLELSPRGTRRSTSFETSRGR</sequence>
<evidence type="ECO:0000313" key="2">
    <source>
        <dbReference type="EMBL" id="KAG8462205.1"/>
    </source>
</evidence>
<feature type="region of interest" description="Disordered" evidence="1">
    <location>
        <begin position="73"/>
        <end position="99"/>
    </location>
</feature>
<dbReference type="Proteomes" id="UP000751190">
    <property type="component" value="Unassembled WGS sequence"/>
</dbReference>
<reference evidence="2" key="1">
    <citation type="submission" date="2021-05" db="EMBL/GenBank/DDBJ databases">
        <title>The genome of the haptophyte Pavlova lutheri (Diacronema luteri, Pavlovales) - a model for lipid biosynthesis in eukaryotic algae.</title>
        <authorList>
            <person name="Hulatt C.J."/>
            <person name="Posewitz M.C."/>
        </authorList>
    </citation>
    <scope>NUCLEOTIDE SEQUENCE</scope>
    <source>
        <strain evidence="2">NIVA-4/92</strain>
    </source>
</reference>
<gene>
    <name evidence="2" type="ORF">KFE25_012025</name>
</gene>
<dbReference type="AlphaFoldDB" id="A0A8J5XN47"/>
<comment type="caution">
    <text evidence="2">The sequence shown here is derived from an EMBL/GenBank/DDBJ whole genome shotgun (WGS) entry which is preliminary data.</text>
</comment>
<feature type="compositionally biased region" description="Polar residues" evidence="1">
    <location>
        <begin position="89"/>
        <end position="99"/>
    </location>
</feature>